<keyword evidence="4 5" id="KW-0653">Protein transport</keyword>
<gene>
    <name evidence="8" type="ORF">KI387_016535</name>
</gene>
<keyword evidence="2 5" id="KW-0813">Transport</keyword>
<comment type="caution">
    <text evidence="8">The sequence shown here is derived from an EMBL/GenBank/DDBJ whole genome shotgun (WGS) entry which is preliminary data.</text>
</comment>
<dbReference type="InterPro" id="IPR024931">
    <property type="entry name" value="Importin_alpha"/>
</dbReference>
<dbReference type="SUPFAM" id="SSF48371">
    <property type="entry name" value="ARM repeat"/>
    <property type="match status" value="1"/>
</dbReference>
<evidence type="ECO:0000256" key="1">
    <source>
        <dbReference type="ARBA" id="ARBA00010394"/>
    </source>
</evidence>
<dbReference type="Proteomes" id="UP000824469">
    <property type="component" value="Unassembled WGS sequence"/>
</dbReference>
<reference evidence="8 9" key="1">
    <citation type="journal article" date="2021" name="Nat. Plants">
        <title>The Taxus genome provides insights into paclitaxel biosynthesis.</title>
        <authorList>
            <person name="Xiong X."/>
            <person name="Gou J."/>
            <person name="Liao Q."/>
            <person name="Li Y."/>
            <person name="Zhou Q."/>
            <person name="Bi G."/>
            <person name="Li C."/>
            <person name="Du R."/>
            <person name="Wang X."/>
            <person name="Sun T."/>
            <person name="Guo L."/>
            <person name="Liang H."/>
            <person name="Lu P."/>
            <person name="Wu Y."/>
            <person name="Zhang Z."/>
            <person name="Ro D.K."/>
            <person name="Shang Y."/>
            <person name="Huang S."/>
            <person name="Yan J."/>
        </authorList>
    </citation>
    <scope>NUCLEOTIDE SEQUENCE [LARGE SCALE GENOMIC DNA]</scope>
    <source>
        <strain evidence="8">Ta-2019</strain>
    </source>
</reference>
<dbReference type="PROSITE" id="PS50176">
    <property type="entry name" value="ARM_REPEAT"/>
    <property type="match status" value="3"/>
</dbReference>
<comment type="similarity">
    <text evidence="1 5">Belongs to the importin alpha family.</text>
</comment>
<dbReference type="InterPro" id="IPR036975">
    <property type="entry name" value="Importin-a_IBB_sf"/>
</dbReference>
<sequence>MSLRPNGRLEARKRVGYKVSVDKDEARRKREVNMVEIRKNKREEGLLKKRREGMQAPLQNNFESLSSLAAAVTSQDATAQLHAATQFRKLSAIERDPPIGEIIKMGIVPCFVDFLRRKDIPELQFEAAWVLTNIASGTSEQTSVVIEFGAVPLFVQLLCSPSDDLREQVVWALANIAGDSPKHRDLVLSYGAMTNLLNQFNEHAKISMLRNTTWALSNFCRGKAPPPFEQVEAALPTLERLLQMDDEEILTDACWALSYFSDGNDNNIQAVIEAGILRKLVELLQHSSQAILIPALRTIGNIATGDDVQTQHIINSRVLPCLLSLITKDHKVSIKREICWTLSNITAGNKGQIQAVIDANIIPPLLSLLANAEFDIKREAAWAITNATSCGTHEQIKYLVSQGCIQPFCDLLTCPDPRVVTVCLEGLENILKAGYDGGHYNKYASLLEDAGGLDKIEALQEHENTDIYGKAVRILKNYSSFDEDSDFFSFSSNQSSIPSC</sequence>
<dbReference type="InterPro" id="IPR032413">
    <property type="entry name" value="Arm_3"/>
</dbReference>
<dbReference type="FunFam" id="1.25.10.10:FF:000021">
    <property type="entry name" value="Importin subunit alpha"/>
    <property type="match status" value="1"/>
</dbReference>
<dbReference type="EMBL" id="JAHRHJ020000003">
    <property type="protein sequence ID" value="KAH9321896.1"/>
    <property type="molecule type" value="Genomic_DNA"/>
</dbReference>
<dbReference type="InterPro" id="IPR000225">
    <property type="entry name" value="Armadillo"/>
</dbReference>
<name>A0AA38GEK2_TAXCH</name>
<evidence type="ECO:0000256" key="4">
    <source>
        <dbReference type="ARBA" id="ARBA00022927"/>
    </source>
</evidence>
<evidence type="ECO:0000313" key="8">
    <source>
        <dbReference type="EMBL" id="KAH9321896.1"/>
    </source>
</evidence>
<dbReference type="GO" id="GO:0005737">
    <property type="term" value="C:cytoplasm"/>
    <property type="evidence" value="ECO:0007669"/>
    <property type="project" value="InterPro"/>
</dbReference>
<dbReference type="AlphaFoldDB" id="A0AA38GEK2"/>
<organism evidence="8 9">
    <name type="scientific">Taxus chinensis</name>
    <name type="common">Chinese yew</name>
    <name type="synonym">Taxus wallichiana var. chinensis</name>
    <dbReference type="NCBI Taxonomy" id="29808"/>
    <lineage>
        <taxon>Eukaryota</taxon>
        <taxon>Viridiplantae</taxon>
        <taxon>Streptophyta</taxon>
        <taxon>Embryophyta</taxon>
        <taxon>Tracheophyta</taxon>
        <taxon>Spermatophyta</taxon>
        <taxon>Pinopsida</taxon>
        <taxon>Pinidae</taxon>
        <taxon>Conifers II</taxon>
        <taxon>Cupressales</taxon>
        <taxon>Taxaceae</taxon>
        <taxon>Taxus</taxon>
    </lineage>
</organism>
<accession>A0AA38GEK2</accession>
<evidence type="ECO:0000313" key="9">
    <source>
        <dbReference type="Proteomes" id="UP000824469"/>
    </source>
</evidence>
<dbReference type="InterPro" id="IPR016024">
    <property type="entry name" value="ARM-type_fold"/>
</dbReference>
<keyword evidence="3" id="KW-0677">Repeat</keyword>
<keyword evidence="9" id="KW-1185">Reference proteome</keyword>
<feature type="domain" description="IBB" evidence="7">
    <location>
        <begin position="1"/>
        <end position="59"/>
    </location>
</feature>
<dbReference type="GO" id="GO:0005634">
    <property type="term" value="C:nucleus"/>
    <property type="evidence" value="ECO:0007669"/>
    <property type="project" value="UniProtKB-ARBA"/>
</dbReference>
<dbReference type="OMA" id="LFHEHAK"/>
<dbReference type="Pfam" id="PF01749">
    <property type="entry name" value="IBB"/>
    <property type="match status" value="1"/>
</dbReference>
<protein>
    <recommendedName>
        <fullName evidence="5">Importin subunit alpha</fullName>
    </recommendedName>
</protein>
<dbReference type="GO" id="GO:0006606">
    <property type="term" value="P:protein import into nucleus"/>
    <property type="evidence" value="ECO:0007669"/>
    <property type="project" value="InterPro"/>
</dbReference>
<dbReference type="PIRSF" id="PIRSF005673">
    <property type="entry name" value="Importin_alpha"/>
    <property type="match status" value="1"/>
</dbReference>
<dbReference type="Pfam" id="PF00514">
    <property type="entry name" value="Arm"/>
    <property type="match status" value="7"/>
</dbReference>
<feature type="repeat" description="ARM" evidence="6">
    <location>
        <begin position="233"/>
        <end position="275"/>
    </location>
</feature>
<dbReference type="Gene3D" id="1.20.5.690">
    <property type="entry name" value="Importin-alpha, importin-beta-binding domain"/>
    <property type="match status" value="1"/>
</dbReference>
<evidence type="ECO:0000256" key="2">
    <source>
        <dbReference type="ARBA" id="ARBA00022448"/>
    </source>
</evidence>
<evidence type="ECO:0000256" key="5">
    <source>
        <dbReference type="PIRNR" id="PIRNR005673"/>
    </source>
</evidence>
<dbReference type="SMART" id="SM00185">
    <property type="entry name" value="ARM"/>
    <property type="match status" value="8"/>
</dbReference>
<evidence type="ECO:0000256" key="3">
    <source>
        <dbReference type="ARBA" id="ARBA00022737"/>
    </source>
</evidence>
<dbReference type="PANTHER" id="PTHR23316">
    <property type="entry name" value="IMPORTIN ALPHA"/>
    <property type="match status" value="1"/>
</dbReference>
<feature type="repeat" description="ARM" evidence="6">
    <location>
        <begin position="106"/>
        <end position="149"/>
    </location>
</feature>
<dbReference type="Gene3D" id="1.25.10.10">
    <property type="entry name" value="Leucine-rich Repeat Variant"/>
    <property type="match status" value="1"/>
</dbReference>
<dbReference type="InterPro" id="IPR002652">
    <property type="entry name" value="Importin-a_IBB"/>
</dbReference>
<dbReference type="Pfam" id="PF16186">
    <property type="entry name" value="Arm_3"/>
    <property type="match status" value="1"/>
</dbReference>
<proteinExistence type="inferred from homology"/>
<evidence type="ECO:0000259" key="7">
    <source>
        <dbReference type="PROSITE" id="PS51214"/>
    </source>
</evidence>
<evidence type="ECO:0000256" key="6">
    <source>
        <dbReference type="PROSITE-ProRule" id="PRU00259"/>
    </source>
</evidence>
<dbReference type="GO" id="GO:0061608">
    <property type="term" value="F:nuclear import signal receptor activity"/>
    <property type="evidence" value="ECO:0007669"/>
    <property type="project" value="InterPro"/>
</dbReference>
<feature type="repeat" description="ARM" evidence="6">
    <location>
        <begin position="149"/>
        <end position="191"/>
    </location>
</feature>
<dbReference type="PROSITE" id="PS51214">
    <property type="entry name" value="IBB"/>
    <property type="match status" value="1"/>
</dbReference>
<dbReference type="InterPro" id="IPR011989">
    <property type="entry name" value="ARM-like"/>
</dbReference>